<protein>
    <recommendedName>
        <fullName evidence="4">Cyclase</fullName>
    </recommendedName>
</protein>
<dbReference type="PANTHER" id="PTHR34861:SF11">
    <property type="entry name" value="CYCLASE"/>
    <property type="match status" value="1"/>
</dbReference>
<name>A0A438MWX8_EXOME</name>
<dbReference type="SUPFAM" id="SSF102198">
    <property type="entry name" value="Putative cyclase"/>
    <property type="match status" value="1"/>
</dbReference>
<dbReference type="Pfam" id="PF04199">
    <property type="entry name" value="Cyclase"/>
    <property type="match status" value="1"/>
</dbReference>
<evidence type="ECO:0000313" key="2">
    <source>
        <dbReference type="EMBL" id="RVX68251.1"/>
    </source>
</evidence>
<dbReference type="GO" id="GO:0004061">
    <property type="term" value="F:arylformamidase activity"/>
    <property type="evidence" value="ECO:0007669"/>
    <property type="project" value="InterPro"/>
</dbReference>
<comment type="similarity">
    <text evidence="1">Belongs to the Cyclase 1 superfamily.</text>
</comment>
<dbReference type="AlphaFoldDB" id="A0A438MWX8"/>
<gene>
    <name evidence="2" type="ORF">B0A52_07254</name>
</gene>
<dbReference type="InterPro" id="IPR037175">
    <property type="entry name" value="KFase_sf"/>
</dbReference>
<evidence type="ECO:0000256" key="1">
    <source>
        <dbReference type="ARBA" id="ARBA00007865"/>
    </source>
</evidence>
<dbReference type="Gene3D" id="3.50.30.50">
    <property type="entry name" value="Putative cyclase"/>
    <property type="match status" value="1"/>
</dbReference>
<proteinExistence type="inferred from homology"/>
<comment type="caution">
    <text evidence="2">The sequence shown here is derived from an EMBL/GenBank/DDBJ whole genome shotgun (WGS) entry which is preliminary data.</text>
</comment>
<reference evidence="2 3" key="1">
    <citation type="submission" date="2017-03" db="EMBL/GenBank/DDBJ databases">
        <title>Genomes of endolithic fungi from Antarctica.</title>
        <authorList>
            <person name="Coleine C."/>
            <person name="Masonjones S."/>
            <person name="Stajich J.E."/>
        </authorList>
    </citation>
    <scope>NUCLEOTIDE SEQUENCE [LARGE SCALE GENOMIC DNA]</scope>
    <source>
        <strain evidence="2 3">CCFEE 6314</strain>
    </source>
</reference>
<dbReference type="VEuPathDB" id="FungiDB:PV10_07493"/>
<dbReference type="PANTHER" id="PTHR34861">
    <property type="match status" value="1"/>
</dbReference>
<evidence type="ECO:0000313" key="3">
    <source>
        <dbReference type="Proteomes" id="UP000288859"/>
    </source>
</evidence>
<sequence length="321" mass="36041">MNREKLPLFDELPLSERDPPYSAWGLWKDSSLGSLNHLTADRVLQAAKNQITTGTRLTKFFASLPLNAINPGLLGRPSFEQKLINKEPRVINDDSISFNTQCSTQWDSFRHFAYQKEKMFYNGITQDVIHGPDKPGVNGIGEWAERAIAGRGVLIDFYDWAQSNAYEFDPLATSPITVEQIKRITTEKNIELLTGDILFIRTGYVSAYRQLSGDQRKDISTRFAFPGLAQSEETTRWLWERQFAAVAADSPAFECTPPTDPEYFLHPVLLAGWGTPIGELFDLEGLSEACVKLNRWTFFLCSVPLNYSGAVASPANAMAIF</sequence>
<evidence type="ECO:0008006" key="4">
    <source>
        <dbReference type="Google" id="ProtNLM"/>
    </source>
</evidence>
<dbReference type="InterPro" id="IPR007325">
    <property type="entry name" value="KFase/CYL"/>
</dbReference>
<dbReference type="OrthoDB" id="5396at2759"/>
<accession>A0A438MWX8</accession>
<dbReference type="EMBL" id="NAJM01000039">
    <property type="protein sequence ID" value="RVX68251.1"/>
    <property type="molecule type" value="Genomic_DNA"/>
</dbReference>
<organism evidence="2 3">
    <name type="scientific">Exophiala mesophila</name>
    <name type="common">Black yeast-like fungus</name>
    <dbReference type="NCBI Taxonomy" id="212818"/>
    <lineage>
        <taxon>Eukaryota</taxon>
        <taxon>Fungi</taxon>
        <taxon>Dikarya</taxon>
        <taxon>Ascomycota</taxon>
        <taxon>Pezizomycotina</taxon>
        <taxon>Eurotiomycetes</taxon>
        <taxon>Chaetothyriomycetidae</taxon>
        <taxon>Chaetothyriales</taxon>
        <taxon>Herpotrichiellaceae</taxon>
        <taxon>Exophiala</taxon>
    </lineage>
</organism>
<dbReference type="Proteomes" id="UP000288859">
    <property type="component" value="Unassembled WGS sequence"/>
</dbReference>
<dbReference type="GO" id="GO:0019441">
    <property type="term" value="P:L-tryptophan catabolic process to kynurenine"/>
    <property type="evidence" value="ECO:0007669"/>
    <property type="project" value="InterPro"/>
</dbReference>